<reference evidence="2" key="1">
    <citation type="submission" date="2021-01" db="EMBL/GenBank/DDBJ databases">
        <authorList>
            <consortium name="Genoscope - CEA"/>
            <person name="William W."/>
        </authorList>
    </citation>
    <scope>NUCLEOTIDE SEQUENCE</scope>
</reference>
<feature type="transmembrane region" description="Helical" evidence="1">
    <location>
        <begin position="1249"/>
        <end position="1268"/>
    </location>
</feature>
<evidence type="ECO:0000313" key="3">
    <source>
        <dbReference type="Proteomes" id="UP000683925"/>
    </source>
</evidence>
<dbReference type="PANTHER" id="PTHR31600">
    <property type="entry name" value="TINY MACROCYSTS PROTEIN B-RELATED"/>
    <property type="match status" value="1"/>
</dbReference>
<accession>A0A8S1V3X4</accession>
<feature type="transmembrane region" description="Helical" evidence="1">
    <location>
        <begin position="211"/>
        <end position="230"/>
    </location>
</feature>
<keyword evidence="1" id="KW-1133">Transmembrane helix</keyword>
<feature type="transmembrane region" description="Helical" evidence="1">
    <location>
        <begin position="76"/>
        <end position="98"/>
    </location>
</feature>
<name>A0A8S1V3X4_PAROT</name>
<dbReference type="OrthoDB" id="305590at2759"/>
<organism evidence="2 3">
    <name type="scientific">Paramecium octaurelia</name>
    <dbReference type="NCBI Taxonomy" id="43137"/>
    <lineage>
        <taxon>Eukaryota</taxon>
        <taxon>Sar</taxon>
        <taxon>Alveolata</taxon>
        <taxon>Ciliophora</taxon>
        <taxon>Intramacronucleata</taxon>
        <taxon>Oligohymenophorea</taxon>
        <taxon>Peniculida</taxon>
        <taxon>Parameciidae</taxon>
        <taxon>Paramecium</taxon>
    </lineage>
</organism>
<protein>
    <recommendedName>
        <fullName evidence="4">Transmembrane protein</fullName>
    </recommendedName>
</protein>
<feature type="transmembrane region" description="Helical" evidence="1">
    <location>
        <begin position="242"/>
        <end position="267"/>
    </location>
</feature>
<comment type="caution">
    <text evidence="2">The sequence shown here is derived from an EMBL/GenBank/DDBJ whole genome shotgun (WGS) entry which is preliminary data.</text>
</comment>
<feature type="transmembrane region" description="Helical" evidence="1">
    <location>
        <begin position="21"/>
        <end position="41"/>
    </location>
</feature>
<keyword evidence="3" id="KW-1185">Reference proteome</keyword>
<feature type="transmembrane region" description="Helical" evidence="1">
    <location>
        <begin position="188"/>
        <end position="205"/>
    </location>
</feature>
<feature type="transmembrane region" description="Helical" evidence="1">
    <location>
        <begin position="1379"/>
        <end position="1402"/>
    </location>
</feature>
<dbReference type="PANTHER" id="PTHR31600:SF2">
    <property type="entry name" value="GAMETE ENRICHED GENE 10 PROTEIN-RELATED"/>
    <property type="match status" value="1"/>
</dbReference>
<gene>
    <name evidence="2" type="ORF">POCTA_138.1.T0580054</name>
</gene>
<keyword evidence="1" id="KW-0812">Transmembrane</keyword>
<feature type="transmembrane region" description="Helical" evidence="1">
    <location>
        <begin position="145"/>
        <end position="168"/>
    </location>
</feature>
<proteinExistence type="predicted"/>
<dbReference type="InterPro" id="IPR052994">
    <property type="entry name" value="Tiny_macrocysts_regulators"/>
</dbReference>
<feature type="transmembrane region" description="Helical" evidence="1">
    <location>
        <begin position="105"/>
        <end position="125"/>
    </location>
</feature>
<dbReference type="Proteomes" id="UP000683925">
    <property type="component" value="Unassembled WGS sequence"/>
</dbReference>
<evidence type="ECO:0000313" key="2">
    <source>
        <dbReference type="EMBL" id="CAD8171317.1"/>
    </source>
</evidence>
<feature type="transmembrane region" description="Helical" evidence="1">
    <location>
        <begin position="1061"/>
        <end position="1085"/>
    </location>
</feature>
<feature type="transmembrane region" description="Helical" evidence="1">
    <location>
        <begin position="1570"/>
        <end position="1598"/>
    </location>
</feature>
<sequence>MLFQQTWMDLKESMNTSYYTSFIYLSIGAILNTSPLLEIYLKISDKNNYQQNQLYLILDSLNVGKYLLKSSILHSIYILIVFAFNIFIILLFIILYYIKKKNTKTNIAFTIYGQILGYIIQPYFWSTNGFLLQIQNTYLEQIQNLAFIVLDCIAILLQLLILLSLTLFLHYDHSQKKNFLKINSPKTLMFYIITIYCNSCLELFINSSSNLSIAFPIVLAFLFLILFAQMHQDLPVFSNKYLYNYFQIIIGLQFALALNLLISYFIHLFEDRYCIQVLLTFILLIQLNSKIRQYLILRSIINYSATKMIDQRTIVYLKQNPQNLFLLRGIVNLHQSLCVNINCFYRLKSIYKISSKGNKKIYINRDAIYENIGRISTFFLKCTYENAQLKKQDQSTKILLIELLCYKLKLYSESLIQIDKLNSDQLNLLQRINVTNIRLIISRLIKQKNEQSYKSKLPFDQLLLCESYIKQTVEIVMNIFGYQLQFWNYLLNEKIRLADELSLLNEINELIKKFQRLEKLILNLHYNHKVPIRNKQWFNYFFFKLFILNKKLKLQELEILPDYQINLEQIIKDDQIDEKSSDEEPVNYYQQRFLISGNTFVIQINQAGIVKNCTNNTYSILNYNRQTLVNSSASILMPQMFKQYHSKYINHFQQTGQSSNLYKRKKAFCMHDSGYIVIVYKYLKCIYNYNSNQIEYIAMFRQIQTKQEYLLLNEDWEVDSCTQLLQDIIGIKSLSLFILAPKTIVYSQYEKFLTKENKNFFSLNAPNIEKNISRLFYTQQSSPMVRGSLTSSNGQMSILQNQVELKKSFQNFLNQDDVINFEDQQKSKVKQILFNLRVPKQKYELVQEFQSKLSESYKQAIYSEPFRKQLIVKSASGKFKIVRSEFIRRCKVYQEIIKKEKFQIIKELFLKYTQSEDCVDKILRIEGTLKLEKTSQSKRYILIKIVRTEVIEENLMTQRQNSCFTLSLQAPQMISSQPTKRTSVTQQSPRNINVTVNDQFDLYSNRESMGKVLLQEVQVNQDFNQHDHYKNINFITCNSDLLKEDTNKIEKKNPSIIQYEYISRFIFILQILIVFLSFFLTSFIYNKSTLNESVNLIDYLFQYQIIVAESYNAQIDVELFNRNYTQSIMTQGDLIGYNSAEQFYQYNQNITQKCGDYMYIVFWEPNFLKMLYENFHSNSNESGLDIQTVYQANVYLLNMISTQEFKEDFGISDTFRKYMIPQFQEIQANSINHLLSQGLAFQEISNSNFILFLIIQTILQLASLLYLIRFQFLIQKQYNVLFRVQAIIPFKEKIAILDKINITINQFCYVTNYEYGNIEEFISMNKINPLSKAISKRNSMNQKGFEKKILDAEQYIEQIDNKTKIKFEQLSHFYSLKQIAVKIIVNLLLIALISIAGVVTIYCTINNIELFNNNQFMFNSQNAWILPALKEIFTSQNYDDYSFNDTNAFIILQTYFDQIQSEFPVYYQSDIDEIIYFFDNNICDGDTQINIDQCTLSINGALTRGIREYDYLLSQVALKLLLPKDERYDNITYSAIYEFNKLYYFVFDHYILAKDKWLSVSKATLEKHDYISLILLITVIIGMCLYFIIFNEIGYVLLKKKEYKFIKMFYKSFMPNVSINQQKRLRVELIKARFIRK</sequence>
<dbReference type="EMBL" id="CAJJDP010000057">
    <property type="protein sequence ID" value="CAD8171317.1"/>
    <property type="molecule type" value="Genomic_DNA"/>
</dbReference>
<evidence type="ECO:0000256" key="1">
    <source>
        <dbReference type="SAM" id="Phobius"/>
    </source>
</evidence>
<dbReference type="OMA" id="CVNINCF"/>
<keyword evidence="1" id="KW-0472">Membrane</keyword>
<evidence type="ECO:0008006" key="4">
    <source>
        <dbReference type="Google" id="ProtNLM"/>
    </source>
</evidence>